<feature type="active site" evidence="7">
    <location>
        <position position="82"/>
    </location>
</feature>
<dbReference type="GO" id="GO:0006627">
    <property type="term" value="P:protein processing involved in protein targeting to mitochondrion"/>
    <property type="evidence" value="ECO:0007669"/>
    <property type="project" value="TreeGrafter"/>
</dbReference>
<reference evidence="10 11" key="1">
    <citation type="submission" date="2019-12" db="EMBL/GenBank/DDBJ databases">
        <title>Draft genome sequence of the ascomycete Xylaria multiplex DSM 110363.</title>
        <authorList>
            <person name="Buettner E."/>
            <person name="Kellner H."/>
        </authorList>
    </citation>
    <scope>NUCLEOTIDE SEQUENCE [LARGE SCALE GENOMIC DNA]</scope>
    <source>
        <strain evidence="10 11">DSM 110363</strain>
    </source>
</reference>
<comment type="subcellular location">
    <subcellularLocation>
        <location evidence="1 8">Mitochondrion inner membrane</location>
    </subcellularLocation>
</comment>
<dbReference type="Proteomes" id="UP000481858">
    <property type="component" value="Unassembled WGS sequence"/>
</dbReference>
<feature type="active site" evidence="7">
    <location>
        <position position="38"/>
    </location>
</feature>
<dbReference type="InterPro" id="IPR000223">
    <property type="entry name" value="Pept_S26A_signal_pept_1"/>
</dbReference>
<evidence type="ECO:0000313" key="11">
    <source>
        <dbReference type="Proteomes" id="UP000481858"/>
    </source>
</evidence>
<dbReference type="CDD" id="cd06530">
    <property type="entry name" value="S26_SPase_I"/>
    <property type="match status" value="1"/>
</dbReference>
<evidence type="ECO:0000313" key="10">
    <source>
        <dbReference type="EMBL" id="KAF2970034.1"/>
    </source>
</evidence>
<dbReference type="OrthoDB" id="308440at2759"/>
<dbReference type="Gene3D" id="2.10.109.10">
    <property type="entry name" value="Umud Fragment, subunit A"/>
    <property type="match status" value="1"/>
</dbReference>
<dbReference type="EMBL" id="WUBL01000028">
    <property type="protein sequence ID" value="KAF2970034.1"/>
    <property type="molecule type" value="Genomic_DNA"/>
</dbReference>
<dbReference type="InterPro" id="IPR052064">
    <property type="entry name" value="Mito_IMP1_subunit"/>
</dbReference>
<evidence type="ECO:0000256" key="3">
    <source>
        <dbReference type="ARBA" id="ARBA00022801"/>
    </source>
</evidence>
<dbReference type="NCBIfam" id="TIGR02227">
    <property type="entry name" value="sigpep_I_bact"/>
    <property type="match status" value="1"/>
</dbReference>
<evidence type="ECO:0000259" key="9">
    <source>
        <dbReference type="Pfam" id="PF10502"/>
    </source>
</evidence>
<dbReference type="EC" id="3.4.21.-" evidence="8"/>
<keyword evidence="8" id="KW-0645">Protease</keyword>
<evidence type="ECO:0000256" key="6">
    <source>
        <dbReference type="ARBA" id="ARBA00038445"/>
    </source>
</evidence>
<evidence type="ECO:0000256" key="7">
    <source>
        <dbReference type="PIRSR" id="PIRSR600223-1"/>
    </source>
</evidence>
<sequence>MPFLGHPFRVLFATAQTFALTHVIWAYGMSIGFGWGPSMMPTFLATNEWFVTDKRYRRGRGVQVGDCVVYSIPVKPGEEGLKRVMGMPGDYVLLNSPPSSAVHTLYDSSEGGAGGSVGVDRVGRGVGTENMIQVPKGHCFIVGDNLPWSRDSRDFGPIPLALIKGKVIAKGSLTGLNPFNWFTEVENGLQKPTDQARSSTPPRKP</sequence>
<keyword evidence="11" id="KW-1185">Reference proteome</keyword>
<evidence type="ECO:0000256" key="2">
    <source>
        <dbReference type="ARBA" id="ARBA00022792"/>
    </source>
</evidence>
<keyword evidence="2 8" id="KW-0999">Mitochondrion inner membrane</keyword>
<gene>
    <name evidence="10" type="ORF">GQX73_g3495</name>
</gene>
<dbReference type="InterPro" id="IPR019757">
    <property type="entry name" value="Pept_S26A_signal_pept_1_Lys-AS"/>
</dbReference>
<dbReference type="PROSITE" id="PS00760">
    <property type="entry name" value="SPASE_I_2"/>
    <property type="match status" value="1"/>
</dbReference>
<dbReference type="GO" id="GO:0004252">
    <property type="term" value="F:serine-type endopeptidase activity"/>
    <property type="evidence" value="ECO:0007669"/>
    <property type="project" value="InterPro"/>
</dbReference>
<keyword evidence="5" id="KW-0472">Membrane</keyword>
<protein>
    <recommendedName>
        <fullName evidence="8">Mitochondrial inner membrane protease subunit</fullName>
        <ecNumber evidence="8">3.4.21.-</ecNumber>
    </recommendedName>
</protein>
<dbReference type="GO" id="GO:0042720">
    <property type="term" value="C:mitochondrial inner membrane peptidase complex"/>
    <property type="evidence" value="ECO:0007669"/>
    <property type="project" value="TreeGrafter"/>
</dbReference>
<dbReference type="GO" id="GO:0006465">
    <property type="term" value="P:signal peptide processing"/>
    <property type="evidence" value="ECO:0007669"/>
    <property type="project" value="InterPro"/>
</dbReference>
<dbReference type="PANTHER" id="PTHR12383">
    <property type="entry name" value="PROTEASE FAMILY S26 MITOCHONDRIAL INNER MEMBRANE PROTEASE-RELATED"/>
    <property type="match status" value="1"/>
</dbReference>
<name>A0A7C8N0B7_9PEZI</name>
<keyword evidence="4 8" id="KW-0496">Mitochondrion</keyword>
<evidence type="ECO:0000256" key="8">
    <source>
        <dbReference type="RuleBase" id="RU362041"/>
    </source>
</evidence>
<dbReference type="InterPro" id="IPR019533">
    <property type="entry name" value="Peptidase_S26"/>
</dbReference>
<dbReference type="FunCoup" id="A0A7C8N0B7">
    <property type="interactions" value="366"/>
</dbReference>
<dbReference type="SUPFAM" id="SSF51306">
    <property type="entry name" value="LexA/Signal peptidase"/>
    <property type="match status" value="1"/>
</dbReference>
<organism evidence="10 11">
    <name type="scientific">Xylaria multiplex</name>
    <dbReference type="NCBI Taxonomy" id="323545"/>
    <lineage>
        <taxon>Eukaryota</taxon>
        <taxon>Fungi</taxon>
        <taxon>Dikarya</taxon>
        <taxon>Ascomycota</taxon>
        <taxon>Pezizomycotina</taxon>
        <taxon>Sordariomycetes</taxon>
        <taxon>Xylariomycetidae</taxon>
        <taxon>Xylariales</taxon>
        <taxon>Xylariaceae</taxon>
        <taxon>Xylaria</taxon>
    </lineage>
</organism>
<dbReference type="AlphaFoldDB" id="A0A7C8N0B7"/>
<keyword evidence="3 8" id="KW-0378">Hydrolase</keyword>
<evidence type="ECO:0000256" key="5">
    <source>
        <dbReference type="ARBA" id="ARBA00023136"/>
    </source>
</evidence>
<comment type="caution">
    <text evidence="10">The sequence shown here is derived from an EMBL/GenBank/DDBJ whole genome shotgun (WGS) entry which is preliminary data.</text>
</comment>
<proteinExistence type="inferred from homology"/>
<evidence type="ECO:0000256" key="4">
    <source>
        <dbReference type="ARBA" id="ARBA00023128"/>
    </source>
</evidence>
<comment type="similarity">
    <text evidence="6">Belongs to the peptidase S26 family. IMP1 subfamily.</text>
</comment>
<feature type="domain" description="Peptidase S26" evidence="9">
    <location>
        <begin position="22"/>
        <end position="168"/>
    </location>
</feature>
<evidence type="ECO:0000256" key="1">
    <source>
        <dbReference type="ARBA" id="ARBA00004273"/>
    </source>
</evidence>
<dbReference type="InterPro" id="IPR036286">
    <property type="entry name" value="LexA/Signal_pep-like_sf"/>
</dbReference>
<dbReference type="Pfam" id="PF10502">
    <property type="entry name" value="Peptidase_S26"/>
    <property type="match status" value="1"/>
</dbReference>
<dbReference type="PANTHER" id="PTHR12383:SF16">
    <property type="entry name" value="MITOCHONDRIAL INNER MEMBRANE PROTEASE SUBUNIT 1"/>
    <property type="match status" value="1"/>
</dbReference>
<dbReference type="InParanoid" id="A0A7C8N0B7"/>
<accession>A0A7C8N0B7</accession>
<dbReference type="PRINTS" id="PR00727">
    <property type="entry name" value="LEADERPTASE"/>
</dbReference>